<feature type="transmembrane region" description="Helical" evidence="2">
    <location>
        <begin position="34"/>
        <end position="53"/>
    </location>
</feature>
<accession>A0A2T3AB18</accession>
<gene>
    <name evidence="3" type="ORF">BD289DRAFT_221778</name>
</gene>
<feature type="region of interest" description="Disordered" evidence="1">
    <location>
        <begin position="120"/>
        <end position="150"/>
    </location>
</feature>
<keyword evidence="2" id="KW-1133">Transmembrane helix</keyword>
<name>A0A2T3AB18_9PEZI</name>
<evidence type="ECO:0000256" key="2">
    <source>
        <dbReference type="SAM" id="Phobius"/>
    </source>
</evidence>
<dbReference type="Proteomes" id="UP000241462">
    <property type="component" value="Unassembled WGS sequence"/>
</dbReference>
<evidence type="ECO:0000256" key="1">
    <source>
        <dbReference type="SAM" id="MobiDB-lite"/>
    </source>
</evidence>
<dbReference type="EMBL" id="KZ678421">
    <property type="protein sequence ID" value="PSR90315.1"/>
    <property type="molecule type" value="Genomic_DNA"/>
</dbReference>
<dbReference type="AlphaFoldDB" id="A0A2T3AB18"/>
<feature type="compositionally biased region" description="Basic and acidic residues" evidence="1">
    <location>
        <begin position="126"/>
        <end position="135"/>
    </location>
</feature>
<sequence>MKLPIEFREAAQLAQRAAPAKECKTNQWRCHPGIAFALVSAVIIGLAFFYWLYRHLAKREEPIELPHKLKTLFGSKTRSQNKLSVRSTLSKPATTKELPEMKFSPLRTSWAGIPTKAIPHPSIPEAVHKHQDQHKPQRQPQLQASVRFAA</sequence>
<keyword evidence="4" id="KW-1185">Reference proteome</keyword>
<organism evidence="3 4">
    <name type="scientific">Coniella lustricola</name>
    <dbReference type="NCBI Taxonomy" id="2025994"/>
    <lineage>
        <taxon>Eukaryota</taxon>
        <taxon>Fungi</taxon>
        <taxon>Dikarya</taxon>
        <taxon>Ascomycota</taxon>
        <taxon>Pezizomycotina</taxon>
        <taxon>Sordariomycetes</taxon>
        <taxon>Sordariomycetidae</taxon>
        <taxon>Diaporthales</taxon>
        <taxon>Schizoparmaceae</taxon>
        <taxon>Coniella</taxon>
    </lineage>
</organism>
<proteinExistence type="predicted"/>
<evidence type="ECO:0000313" key="3">
    <source>
        <dbReference type="EMBL" id="PSR90315.1"/>
    </source>
</evidence>
<dbReference type="InParanoid" id="A0A2T3AB18"/>
<keyword evidence="2" id="KW-0472">Membrane</keyword>
<keyword evidence="2" id="KW-0812">Transmembrane</keyword>
<evidence type="ECO:0000313" key="4">
    <source>
        <dbReference type="Proteomes" id="UP000241462"/>
    </source>
</evidence>
<protein>
    <recommendedName>
        <fullName evidence="5">Transmembrane protein</fullName>
    </recommendedName>
</protein>
<reference evidence="3 4" key="1">
    <citation type="journal article" date="2018" name="Mycol. Prog.">
        <title>Coniella lustricola, a new species from submerged detritus.</title>
        <authorList>
            <person name="Raudabaugh D.B."/>
            <person name="Iturriaga T."/>
            <person name="Carver A."/>
            <person name="Mondo S."/>
            <person name="Pangilinan J."/>
            <person name="Lipzen A."/>
            <person name="He G."/>
            <person name="Amirebrahimi M."/>
            <person name="Grigoriev I.V."/>
            <person name="Miller A.N."/>
        </authorList>
    </citation>
    <scope>NUCLEOTIDE SEQUENCE [LARGE SCALE GENOMIC DNA]</scope>
    <source>
        <strain evidence="3 4">B22-T-1</strain>
    </source>
</reference>
<evidence type="ECO:0008006" key="5">
    <source>
        <dbReference type="Google" id="ProtNLM"/>
    </source>
</evidence>